<proteinExistence type="predicted"/>
<accession>A0A1Q9LK35</accession>
<feature type="domain" description="STAS" evidence="1">
    <location>
        <begin position="22"/>
        <end position="130"/>
    </location>
</feature>
<dbReference type="RefSeq" id="WP_075975495.1">
    <property type="nucleotide sequence ID" value="NZ_MKQR01000016.1"/>
</dbReference>
<evidence type="ECO:0000313" key="2">
    <source>
        <dbReference type="EMBL" id="OLR92349.1"/>
    </source>
</evidence>
<dbReference type="AlphaFoldDB" id="A0A1Q9LK35"/>
<dbReference type="InterPro" id="IPR002645">
    <property type="entry name" value="STAS_dom"/>
</dbReference>
<name>A0A1Q9LK35_9PSEU</name>
<dbReference type="CDD" id="cd07043">
    <property type="entry name" value="STAS_anti-anti-sigma_factors"/>
    <property type="match status" value="1"/>
</dbReference>
<organism evidence="2 3">
    <name type="scientific">Actinokineospora bangkokensis</name>
    <dbReference type="NCBI Taxonomy" id="1193682"/>
    <lineage>
        <taxon>Bacteria</taxon>
        <taxon>Bacillati</taxon>
        <taxon>Actinomycetota</taxon>
        <taxon>Actinomycetes</taxon>
        <taxon>Pseudonocardiales</taxon>
        <taxon>Pseudonocardiaceae</taxon>
        <taxon>Actinokineospora</taxon>
    </lineage>
</organism>
<dbReference type="STRING" id="1193682.BJP25_19845"/>
<gene>
    <name evidence="2" type="ORF">BJP25_19845</name>
</gene>
<comment type="caution">
    <text evidence="2">The sequence shown here is derived from an EMBL/GenBank/DDBJ whole genome shotgun (WGS) entry which is preliminary data.</text>
</comment>
<dbReference type="Gene3D" id="3.30.750.24">
    <property type="entry name" value="STAS domain"/>
    <property type="match status" value="1"/>
</dbReference>
<evidence type="ECO:0000259" key="1">
    <source>
        <dbReference type="PROSITE" id="PS50801"/>
    </source>
</evidence>
<dbReference type="PROSITE" id="PS50801">
    <property type="entry name" value="STAS"/>
    <property type="match status" value="1"/>
</dbReference>
<sequence length="147" mass="15275">MFDIPVPGPVPYFEPTTALIRLALVGDIEFEDAEGLDALVGATVDLVEEYGGDPGRAAAVVADLSGVGFLDSTGINQLLRLHRRAEVLPGGLHLVVTPDQRLVRSLFETVGLLRVFAGVHATAAEAVLAASPGLRRAGDGLGAPDPE</sequence>
<dbReference type="Pfam" id="PF01740">
    <property type="entry name" value="STAS"/>
    <property type="match status" value="1"/>
</dbReference>
<dbReference type="Proteomes" id="UP000186040">
    <property type="component" value="Unassembled WGS sequence"/>
</dbReference>
<dbReference type="SUPFAM" id="SSF52091">
    <property type="entry name" value="SpoIIaa-like"/>
    <property type="match status" value="1"/>
</dbReference>
<reference evidence="2 3" key="1">
    <citation type="submission" date="2016-10" db="EMBL/GenBank/DDBJ databases">
        <title>The Draft Genome Sequence of Actinokineospora bangkokensis 44EHWT reveals the biosynthetic pathway of antifungal compounds Thailandins with unusual extender unit butylmalonyl-CoA.</title>
        <authorList>
            <person name="Greule A."/>
            <person name="Intra B."/>
            <person name="Flemming S."/>
            <person name="Rommel M.G."/>
            <person name="Panbangred W."/>
            <person name="Bechthold A."/>
        </authorList>
    </citation>
    <scope>NUCLEOTIDE SEQUENCE [LARGE SCALE GENOMIC DNA]</scope>
    <source>
        <strain evidence="2 3">44EHW</strain>
    </source>
</reference>
<evidence type="ECO:0000313" key="3">
    <source>
        <dbReference type="Proteomes" id="UP000186040"/>
    </source>
</evidence>
<protein>
    <recommendedName>
        <fullName evidence="1">STAS domain-containing protein</fullName>
    </recommendedName>
</protein>
<keyword evidence="3" id="KW-1185">Reference proteome</keyword>
<dbReference type="EMBL" id="MKQR01000016">
    <property type="protein sequence ID" value="OLR92349.1"/>
    <property type="molecule type" value="Genomic_DNA"/>
</dbReference>
<dbReference type="InterPro" id="IPR036513">
    <property type="entry name" value="STAS_dom_sf"/>
</dbReference>